<dbReference type="GO" id="GO:0016020">
    <property type="term" value="C:membrane"/>
    <property type="evidence" value="ECO:0007669"/>
    <property type="project" value="InterPro"/>
</dbReference>
<comment type="caution">
    <text evidence="2">The sequence shown here is derived from an EMBL/GenBank/DDBJ whole genome shotgun (WGS) entry which is preliminary data.</text>
</comment>
<reference evidence="2" key="1">
    <citation type="journal article" date="2013" name="Environ. Microbiol.">
        <title>Microbiota from the distal guts of lean and obese adolescents exhibit partial functional redundancy besides clear differences in community structure.</title>
        <authorList>
            <person name="Ferrer M."/>
            <person name="Ruiz A."/>
            <person name="Lanza F."/>
            <person name="Haange S.B."/>
            <person name="Oberbach A."/>
            <person name="Till H."/>
            <person name="Bargiela R."/>
            <person name="Campoy C."/>
            <person name="Segura M.T."/>
            <person name="Richter M."/>
            <person name="von Bergen M."/>
            <person name="Seifert J."/>
            <person name="Suarez A."/>
        </authorList>
    </citation>
    <scope>NUCLEOTIDE SEQUENCE</scope>
</reference>
<dbReference type="Pfam" id="PF07155">
    <property type="entry name" value="ECF-ribofla_trS"/>
    <property type="match status" value="1"/>
</dbReference>
<dbReference type="Gene3D" id="1.10.1760.20">
    <property type="match status" value="1"/>
</dbReference>
<keyword evidence="1" id="KW-1133">Transmembrane helix</keyword>
<evidence type="ECO:0000256" key="1">
    <source>
        <dbReference type="SAM" id="Phobius"/>
    </source>
</evidence>
<sequence>MILIAVMVALSAVGRLIFAWAPSVKPVTALVIITAMYFGPQAGFMTGALTAVISNFYFGQGPWTPFQMFSWGIVGLIAGVFAPQLKKSLVFRIIYSAVSGVLYSLLMDIYTTLWYDGTFNLTRYIAAVTSAVPVTLTYVVSNVAFIIVLAKPMGSVLERIKTKYGMQ</sequence>
<dbReference type="PANTHER" id="PTHR37815:SF3">
    <property type="entry name" value="UPF0397 PROTEIN SPR0429"/>
    <property type="match status" value="1"/>
</dbReference>
<dbReference type="InterPro" id="IPR009825">
    <property type="entry name" value="ECF_substrate-spec-like"/>
</dbReference>
<dbReference type="AlphaFoldDB" id="K1SHS3"/>
<evidence type="ECO:0008006" key="3">
    <source>
        <dbReference type="Google" id="ProtNLM"/>
    </source>
</evidence>
<gene>
    <name evidence="2" type="ORF">OBE_11796</name>
</gene>
<keyword evidence="1" id="KW-0472">Membrane</keyword>
<feature type="transmembrane region" description="Helical" evidence="1">
    <location>
        <begin position="29"/>
        <end position="53"/>
    </location>
</feature>
<accession>K1SHS3</accession>
<dbReference type="PANTHER" id="PTHR37815">
    <property type="entry name" value="UPF0397 PROTEIN BC_2624-RELATED"/>
    <property type="match status" value="1"/>
</dbReference>
<keyword evidence="1" id="KW-0812">Transmembrane</keyword>
<dbReference type="EMBL" id="AJWZ01008139">
    <property type="protein sequence ID" value="EKC54964.1"/>
    <property type="molecule type" value="Genomic_DNA"/>
</dbReference>
<feature type="transmembrane region" description="Helical" evidence="1">
    <location>
        <begin position="89"/>
        <end position="113"/>
    </location>
</feature>
<feature type="transmembrane region" description="Helical" evidence="1">
    <location>
        <begin position="125"/>
        <end position="150"/>
    </location>
</feature>
<evidence type="ECO:0000313" key="2">
    <source>
        <dbReference type="EMBL" id="EKC54964.1"/>
    </source>
</evidence>
<protein>
    <recommendedName>
        <fullName evidence="3">ECF transporter S component</fullName>
    </recommendedName>
</protein>
<name>K1SHS3_9ZZZZ</name>
<feature type="transmembrane region" description="Helical" evidence="1">
    <location>
        <begin position="65"/>
        <end position="83"/>
    </location>
</feature>
<organism evidence="2">
    <name type="scientific">human gut metagenome</name>
    <dbReference type="NCBI Taxonomy" id="408170"/>
    <lineage>
        <taxon>unclassified sequences</taxon>
        <taxon>metagenomes</taxon>
        <taxon>organismal metagenomes</taxon>
    </lineage>
</organism>
<proteinExistence type="predicted"/>